<dbReference type="AlphaFoldDB" id="B4FC93"/>
<name>B4FC93_MAIZE</name>
<proteinExistence type="evidence at transcript level"/>
<sequence>MCLRRLVPSLHMEVVKVSAVRVMSRVSVGLIMDRLCCVCVLPRTMTNHE</sequence>
<dbReference type="EMBL" id="BT034731">
    <property type="protein sequence ID" value="ACF79736.1"/>
    <property type="molecule type" value="mRNA"/>
</dbReference>
<reference evidence="1" key="1">
    <citation type="journal article" date="2009" name="PLoS Genet.">
        <title>Sequencing, mapping, and analysis of 27,455 maize full-length cDNAs.</title>
        <authorList>
            <person name="Soderlund C."/>
            <person name="Descour A."/>
            <person name="Kudrna D."/>
            <person name="Bomhoff M."/>
            <person name="Boyd L."/>
            <person name="Currie J."/>
            <person name="Angelova A."/>
            <person name="Collura K."/>
            <person name="Wissotski M."/>
            <person name="Ashley E."/>
            <person name="Morrow D."/>
            <person name="Fernandes J."/>
            <person name="Walbot V."/>
            <person name="Yu Y."/>
        </authorList>
    </citation>
    <scope>NUCLEOTIDE SEQUENCE</scope>
    <source>
        <strain evidence="1">B73</strain>
    </source>
</reference>
<evidence type="ECO:0000313" key="1">
    <source>
        <dbReference type="EMBL" id="ACF79736.1"/>
    </source>
</evidence>
<accession>B4FC93</accession>
<protein>
    <submittedName>
        <fullName evidence="1">Uncharacterized protein</fullName>
    </submittedName>
</protein>
<organism evidence="1">
    <name type="scientific">Zea mays</name>
    <name type="common">Maize</name>
    <dbReference type="NCBI Taxonomy" id="4577"/>
    <lineage>
        <taxon>Eukaryota</taxon>
        <taxon>Viridiplantae</taxon>
        <taxon>Streptophyta</taxon>
        <taxon>Embryophyta</taxon>
        <taxon>Tracheophyta</taxon>
        <taxon>Spermatophyta</taxon>
        <taxon>Magnoliopsida</taxon>
        <taxon>Liliopsida</taxon>
        <taxon>Poales</taxon>
        <taxon>Poaceae</taxon>
        <taxon>PACMAD clade</taxon>
        <taxon>Panicoideae</taxon>
        <taxon>Andropogonodae</taxon>
        <taxon>Andropogoneae</taxon>
        <taxon>Tripsacinae</taxon>
        <taxon>Zea</taxon>
    </lineage>
</organism>